<dbReference type="Proteomes" id="UP001164286">
    <property type="component" value="Unassembled WGS sequence"/>
</dbReference>
<dbReference type="InterPro" id="IPR029021">
    <property type="entry name" value="Prot-tyrosine_phosphatase-like"/>
</dbReference>
<dbReference type="SUPFAM" id="SSF52799">
    <property type="entry name" value="(Phosphotyrosine protein) phosphatases II"/>
    <property type="match status" value="1"/>
</dbReference>
<dbReference type="GO" id="GO:0052840">
    <property type="term" value="F:inositol diphosphate tetrakisphosphate diphosphatase activity"/>
    <property type="evidence" value="ECO:0007669"/>
    <property type="project" value="TreeGrafter"/>
</dbReference>
<evidence type="ECO:0000256" key="1">
    <source>
        <dbReference type="ARBA" id="ARBA00004496"/>
    </source>
</evidence>
<protein>
    <submittedName>
        <fullName evidence="4">Cytoplasm protein</fullName>
    </submittedName>
</protein>
<dbReference type="PANTHER" id="PTHR31126:SF74">
    <property type="entry name" value="TYROSINE-PROTEIN PHOSPHATASE-LIKE PROTEIN OCA2"/>
    <property type="match status" value="1"/>
</dbReference>
<dbReference type="InterPro" id="IPR004861">
    <property type="entry name" value="Siw14-like"/>
</dbReference>
<comment type="subcellular location">
    <subcellularLocation>
        <location evidence="1">Cytoplasm</location>
    </subcellularLocation>
</comment>
<comment type="caution">
    <text evidence="4">The sequence shown here is derived from an EMBL/GenBank/DDBJ whole genome shotgun (WGS) entry which is preliminary data.</text>
</comment>
<dbReference type="RefSeq" id="XP_052945439.1">
    <property type="nucleotide sequence ID" value="XM_053092895.1"/>
</dbReference>
<dbReference type="PANTHER" id="PTHR31126">
    <property type="entry name" value="TYROSINE-PROTEIN PHOSPHATASE"/>
    <property type="match status" value="1"/>
</dbReference>
<keyword evidence="2" id="KW-0963">Cytoplasm</keyword>
<keyword evidence="5" id="KW-1185">Reference proteome</keyword>
<organism evidence="4 5">
    <name type="scientific">Dioszegia hungarica</name>
    <dbReference type="NCBI Taxonomy" id="4972"/>
    <lineage>
        <taxon>Eukaryota</taxon>
        <taxon>Fungi</taxon>
        <taxon>Dikarya</taxon>
        <taxon>Basidiomycota</taxon>
        <taxon>Agaricomycotina</taxon>
        <taxon>Tremellomycetes</taxon>
        <taxon>Tremellales</taxon>
        <taxon>Bulleribasidiaceae</taxon>
        <taxon>Dioszegia</taxon>
    </lineage>
</organism>
<dbReference type="GO" id="GO:0016791">
    <property type="term" value="F:phosphatase activity"/>
    <property type="evidence" value="ECO:0007669"/>
    <property type="project" value="InterPro"/>
</dbReference>
<dbReference type="GO" id="GO:0005737">
    <property type="term" value="C:cytoplasm"/>
    <property type="evidence" value="ECO:0007669"/>
    <property type="project" value="UniProtKB-SubCell"/>
</dbReference>
<evidence type="ECO:0000256" key="3">
    <source>
        <dbReference type="ARBA" id="ARBA00022801"/>
    </source>
</evidence>
<dbReference type="PRINTS" id="PR01911">
    <property type="entry name" value="PFDSPHPHTASE"/>
</dbReference>
<dbReference type="GeneID" id="77732100"/>
<evidence type="ECO:0000256" key="2">
    <source>
        <dbReference type="ARBA" id="ARBA00022490"/>
    </source>
</evidence>
<dbReference type="Pfam" id="PF03162">
    <property type="entry name" value="Y_phosphatase2"/>
    <property type="match status" value="1"/>
</dbReference>
<sequence length="194" mass="21341">MTRPLPGLELQELAGPSGSSVKVVVPPINFAMVVPGIYRSGHPNKKNLSFLKSLGLKGIMYVEGTEEYRRDSLDFVQAEGIQLHRYDLSKESLLFTQKGRETIYAALRLLLDSTNHPILIHDDSGKSTATLIVSLIRRMQGWSLTGVYAEGDMFSGPAGGAEGDGVGEAGREFIALFEPRKFKFNRSAKPSWLD</sequence>
<name>A0AA38H817_9TREE</name>
<evidence type="ECO:0000313" key="5">
    <source>
        <dbReference type="Proteomes" id="UP001164286"/>
    </source>
</evidence>
<keyword evidence="3" id="KW-0378">Hydrolase</keyword>
<dbReference type="InterPro" id="IPR020428">
    <property type="entry name" value="PFA-DSPs"/>
</dbReference>
<reference evidence="4" key="1">
    <citation type="journal article" date="2022" name="G3 (Bethesda)">
        <title>High quality genome of the basidiomycete yeast Dioszegia hungarica PDD-24b-2 isolated from cloud water.</title>
        <authorList>
            <person name="Jarrige D."/>
            <person name="Haridas S."/>
            <person name="Bleykasten-Grosshans C."/>
            <person name="Joly M."/>
            <person name="Nadalig T."/>
            <person name="Sancelme M."/>
            <person name="Vuilleumier S."/>
            <person name="Grigoriev I.V."/>
            <person name="Amato P."/>
            <person name="Bringel F."/>
        </authorList>
    </citation>
    <scope>NUCLEOTIDE SEQUENCE</scope>
    <source>
        <strain evidence="4">PDD-24b-2</strain>
    </source>
</reference>
<accession>A0AA38H817</accession>
<proteinExistence type="predicted"/>
<dbReference type="AlphaFoldDB" id="A0AA38H817"/>
<dbReference type="FunFam" id="3.90.190.10:FF:000035">
    <property type="entry name" value="Tyrosine phosphatase, putative"/>
    <property type="match status" value="1"/>
</dbReference>
<dbReference type="EMBL" id="JAKWFO010000005">
    <property type="protein sequence ID" value="KAI9635662.1"/>
    <property type="molecule type" value="Genomic_DNA"/>
</dbReference>
<dbReference type="Gene3D" id="3.90.190.10">
    <property type="entry name" value="Protein tyrosine phosphatase superfamily"/>
    <property type="match status" value="1"/>
</dbReference>
<evidence type="ECO:0000313" key="4">
    <source>
        <dbReference type="EMBL" id="KAI9635662.1"/>
    </source>
</evidence>
<gene>
    <name evidence="4" type="ORF">MKK02DRAFT_44361</name>
</gene>